<dbReference type="Gene3D" id="2.20.200.10">
    <property type="entry name" value="Outer membrane efflux proteins (OEP)"/>
    <property type="match status" value="1"/>
</dbReference>
<evidence type="ECO:0000256" key="2">
    <source>
        <dbReference type="RuleBase" id="RU362097"/>
    </source>
</evidence>
<dbReference type="GO" id="GO:0005886">
    <property type="term" value="C:plasma membrane"/>
    <property type="evidence" value="ECO:0007669"/>
    <property type="project" value="UniProtKB-SubCell"/>
</dbReference>
<dbReference type="PROSITE" id="PS51257">
    <property type="entry name" value="PROKAR_LIPOPROTEIN"/>
    <property type="match status" value="1"/>
</dbReference>
<name>A0A375IHH3_9BURK</name>
<accession>A0A375IHH3</accession>
<evidence type="ECO:0000313" key="5">
    <source>
        <dbReference type="Proteomes" id="UP000255505"/>
    </source>
</evidence>
<dbReference type="InterPro" id="IPR010131">
    <property type="entry name" value="MdtP/NodT-like"/>
</dbReference>
<dbReference type="SUPFAM" id="SSF56954">
    <property type="entry name" value="Outer membrane efflux proteins (OEP)"/>
    <property type="match status" value="1"/>
</dbReference>
<dbReference type="PANTHER" id="PTHR30203:SF33">
    <property type="entry name" value="BLR4455 PROTEIN"/>
    <property type="match status" value="1"/>
</dbReference>
<organism evidence="4 5">
    <name type="scientific">Cupriavidus taiwanensis</name>
    <dbReference type="NCBI Taxonomy" id="164546"/>
    <lineage>
        <taxon>Bacteria</taxon>
        <taxon>Pseudomonadati</taxon>
        <taxon>Pseudomonadota</taxon>
        <taxon>Betaproteobacteria</taxon>
        <taxon>Burkholderiales</taxon>
        <taxon>Burkholderiaceae</taxon>
        <taxon>Cupriavidus</taxon>
    </lineage>
</organism>
<protein>
    <submittedName>
        <fullName evidence="4">Putative Outer membrane efflux protein</fullName>
    </submittedName>
</protein>
<sequence length="500" mass="52771">MKGLAMQRRISLLAAALLCGCAVGPDFRVPAPPDDAGYVPGPQPVATVAADRAEASAQSHAQALAAGADVPAQWWMLFRSPTLDATIRAALAASPTLAQARARLLEAQQNLAARTGATRWPAIDARLDTARQQVDFQSLGITAIPSPGPFTLYGATVQVSYALDLFGGQRRELEGLQAVVDYQRYELEAARLALAANVATAAIREAGLRAQLADTAAMVAAQQRQLGITEARLRAGGVAPVEVQRRRAELAQTQALVPALQRRLDATRHQLAVYAGQTPASASLPEFHLDGLQLPDTLPLSLPATLARRRPDIRAAEALLHQASANIGVATANLYPQLTLSASGGTQATAARDLFSSLNVWSLAAGLVQPVFRGGELQARKRAAEAAYEQSLAAYRQAVLQGLQDVADSLRALEADAAALRERADSARQARDTLAVVSEQYRLGGVSQLALLDAERQSRQAALDLAQARADRLADSAALLQALGGGWWQEEGGTTVAAPQ</sequence>
<feature type="chain" id="PRO_5016481009" evidence="2">
    <location>
        <begin position="25"/>
        <end position="500"/>
    </location>
</feature>
<comment type="similarity">
    <text evidence="1 2">Belongs to the outer membrane factor (OMF) (TC 1.B.17) family.</text>
</comment>
<gene>
    <name evidence="4" type="ORF">CT19425_110085</name>
</gene>
<comment type="subcellular location">
    <subcellularLocation>
        <location evidence="2">Cell membrane</location>
        <topology evidence="2">Lipid-anchor</topology>
    </subcellularLocation>
</comment>
<keyword evidence="2" id="KW-0812">Transmembrane</keyword>
<dbReference type="NCBIfam" id="TIGR01845">
    <property type="entry name" value="outer_NodT"/>
    <property type="match status" value="1"/>
</dbReference>
<dbReference type="Proteomes" id="UP000255505">
    <property type="component" value="Chromosome I"/>
</dbReference>
<evidence type="ECO:0000256" key="1">
    <source>
        <dbReference type="ARBA" id="ARBA00007613"/>
    </source>
</evidence>
<dbReference type="Gene3D" id="1.20.1600.10">
    <property type="entry name" value="Outer membrane efflux proteins (OEP)"/>
    <property type="match status" value="1"/>
</dbReference>
<keyword evidence="3" id="KW-0175">Coiled coil</keyword>
<keyword evidence="2" id="KW-1134">Transmembrane beta strand</keyword>
<keyword evidence="2" id="KW-0732">Signal</keyword>
<feature type="coiled-coil region" evidence="3">
    <location>
        <begin position="403"/>
        <end position="471"/>
    </location>
</feature>
<dbReference type="PANTHER" id="PTHR30203">
    <property type="entry name" value="OUTER MEMBRANE CATION EFFLUX PROTEIN"/>
    <property type="match status" value="1"/>
</dbReference>
<proteinExistence type="inferred from homology"/>
<dbReference type="AlphaFoldDB" id="A0A375IHH3"/>
<keyword evidence="2" id="KW-0472">Membrane</keyword>
<dbReference type="Pfam" id="PF02321">
    <property type="entry name" value="OEP"/>
    <property type="match status" value="2"/>
</dbReference>
<reference evidence="4 5" key="1">
    <citation type="submission" date="2018-01" db="EMBL/GenBank/DDBJ databases">
        <authorList>
            <person name="Gaut B.S."/>
            <person name="Morton B.R."/>
            <person name="Clegg M.T."/>
            <person name="Duvall M.R."/>
        </authorList>
    </citation>
    <scope>NUCLEOTIDE SEQUENCE [LARGE SCALE GENOMIC DNA]</scope>
    <source>
        <strain evidence="4">Cupriavidus taiwanensis LMG 19425</strain>
    </source>
</reference>
<dbReference type="EMBL" id="LT991976">
    <property type="protein sequence ID" value="SPK73548.1"/>
    <property type="molecule type" value="Genomic_DNA"/>
</dbReference>
<feature type="signal peptide" evidence="2">
    <location>
        <begin position="1"/>
        <end position="24"/>
    </location>
</feature>
<keyword evidence="2" id="KW-0564">Palmitate</keyword>
<evidence type="ECO:0000313" key="4">
    <source>
        <dbReference type="EMBL" id="SPK73548.1"/>
    </source>
</evidence>
<dbReference type="InterPro" id="IPR003423">
    <property type="entry name" value="OMP_efflux"/>
</dbReference>
<keyword evidence="2" id="KW-0449">Lipoprotein</keyword>
<dbReference type="GO" id="GO:0015562">
    <property type="term" value="F:efflux transmembrane transporter activity"/>
    <property type="evidence" value="ECO:0007669"/>
    <property type="project" value="InterPro"/>
</dbReference>
<evidence type="ECO:0000256" key="3">
    <source>
        <dbReference type="SAM" id="Coils"/>
    </source>
</evidence>